<accession>A0A653BH87</accession>
<evidence type="ECO:0000313" key="3">
    <source>
        <dbReference type="EMBL" id="VEN34948.1"/>
    </source>
</evidence>
<dbReference type="OrthoDB" id="8113227at2759"/>
<evidence type="ECO:0000259" key="2">
    <source>
        <dbReference type="PROSITE" id="PS50157"/>
    </source>
</evidence>
<dbReference type="AlphaFoldDB" id="A0A653BH87"/>
<dbReference type="GO" id="GO:0005634">
    <property type="term" value="C:nucleus"/>
    <property type="evidence" value="ECO:0007669"/>
    <property type="project" value="TreeGrafter"/>
</dbReference>
<name>A0A653BH87_CALMS</name>
<sequence length="72" mass="8441">MRTHTNERPFVCDFCGKAFRQSGDLTSHKRLHGTDKPIECTVCQKRHAAAYDYHYSWIQIISRKKITVTSRN</sequence>
<dbReference type="SUPFAM" id="SSF57667">
    <property type="entry name" value="beta-beta-alpha zinc fingers"/>
    <property type="match status" value="1"/>
</dbReference>
<gene>
    <name evidence="3" type="ORF">CALMAC_LOCUS989</name>
</gene>
<keyword evidence="1" id="KW-0479">Metal-binding</keyword>
<dbReference type="GO" id="GO:0010468">
    <property type="term" value="P:regulation of gene expression"/>
    <property type="evidence" value="ECO:0007669"/>
    <property type="project" value="TreeGrafter"/>
</dbReference>
<organism evidence="3 4">
    <name type="scientific">Callosobruchus maculatus</name>
    <name type="common">Southern cowpea weevil</name>
    <name type="synonym">Pulse bruchid</name>
    <dbReference type="NCBI Taxonomy" id="64391"/>
    <lineage>
        <taxon>Eukaryota</taxon>
        <taxon>Metazoa</taxon>
        <taxon>Ecdysozoa</taxon>
        <taxon>Arthropoda</taxon>
        <taxon>Hexapoda</taxon>
        <taxon>Insecta</taxon>
        <taxon>Pterygota</taxon>
        <taxon>Neoptera</taxon>
        <taxon>Endopterygota</taxon>
        <taxon>Coleoptera</taxon>
        <taxon>Polyphaga</taxon>
        <taxon>Cucujiformia</taxon>
        <taxon>Chrysomeloidea</taxon>
        <taxon>Chrysomelidae</taxon>
        <taxon>Bruchinae</taxon>
        <taxon>Bruchini</taxon>
        <taxon>Callosobruchus</taxon>
    </lineage>
</organism>
<proteinExistence type="predicted"/>
<reference evidence="3 4" key="1">
    <citation type="submission" date="2019-01" db="EMBL/GenBank/DDBJ databases">
        <authorList>
            <person name="Sayadi A."/>
        </authorList>
    </citation>
    <scope>NUCLEOTIDE SEQUENCE [LARGE SCALE GENOMIC DNA]</scope>
</reference>
<dbReference type="Proteomes" id="UP000410492">
    <property type="component" value="Unassembled WGS sequence"/>
</dbReference>
<dbReference type="PANTHER" id="PTHR16515:SF37">
    <property type="entry name" value="PR DOMAIN ZINC FINGER PROTEIN 2"/>
    <property type="match status" value="1"/>
</dbReference>
<protein>
    <recommendedName>
        <fullName evidence="2">C2H2-type domain-containing protein</fullName>
    </recommendedName>
</protein>
<dbReference type="FunFam" id="3.30.160.60:FF:002075">
    <property type="entry name" value="zinc finger protein 646"/>
    <property type="match status" value="1"/>
</dbReference>
<dbReference type="PROSITE" id="PS00028">
    <property type="entry name" value="ZINC_FINGER_C2H2_1"/>
    <property type="match status" value="1"/>
</dbReference>
<dbReference type="InterPro" id="IPR036236">
    <property type="entry name" value="Znf_C2H2_sf"/>
</dbReference>
<keyword evidence="1" id="KW-0863">Zinc-finger</keyword>
<dbReference type="InterPro" id="IPR013087">
    <property type="entry name" value="Znf_C2H2_type"/>
</dbReference>
<feature type="domain" description="C2H2-type" evidence="2">
    <location>
        <begin position="10"/>
        <end position="37"/>
    </location>
</feature>
<dbReference type="GO" id="GO:0008270">
    <property type="term" value="F:zinc ion binding"/>
    <property type="evidence" value="ECO:0007669"/>
    <property type="project" value="UniProtKB-KW"/>
</dbReference>
<dbReference type="Pfam" id="PF00096">
    <property type="entry name" value="zf-C2H2"/>
    <property type="match status" value="1"/>
</dbReference>
<evidence type="ECO:0000313" key="4">
    <source>
        <dbReference type="Proteomes" id="UP000410492"/>
    </source>
</evidence>
<evidence type="ECO:0000256" key="1">
    <source>
        <dbReference type="PROSITE-ProRule" id="PRU00042"/>
    </source>
</evidence>
<dbReference type="EMBL" id="CAACVG010001118">
    <property type="protein sequence ID" value="VEN34948.1"/>
    <property type="molecule type" value="Genomic_DNA"/>
</dbReference>
<keyword evidence="4" id="KW-1185">Reference proteome</keyword>
<dbReference type="InterPro" id="IPR050331">
    <property type="entry name" value="Zinc_finger"/>
</dbReference>
<dbReference type="SMART" id="SM00355">
    <property type="entry name" value="ZnF_C2H2"/>
    <property type="match status" value="1"/>
</dbReference>
<dbReference type="PANTHER" id="PTHR16515">
    <property type="entry name" value="PR DOMAIN ZINC FINGER PROTEIN"/>
    <property type="match status" value="1"/>
</dbReference>
<dbReference type="Gene3D" id="3.30.160.60">
    <property type="entry name" value="Classic Zinc Finger"/>
    <property type="match status" value="1"/>
</dbReference>
<keyword evidence="1" id="KW-0862">Zinc</keyword>
<dbReference type="PROSITE" id="PS50157">
    <property type="entry name" value="ZINC_FINGER_C2H2_2"/>
    <property type="match status" value="1"/>
</dbReference>